<dbReference type="SUPFAM" id="SSF56601">
    <property type="entry name" value="beta-lactamase/transpeptidase-like"/>
    <property type="match status" value="1"/>
</dbReference>
<dbReference type="EMBL" id="FNIX01000026">
    <property type="protein sequence ID" value="SDP96003.1"/>
    <property type="molecule type" value="Genomic_DNA"/>
</dbReference>
<protein>
    <submittedName>
        <fullName evidence="2">D-alanyl-D-alanine carboxypeptidase</fullName>
    </submittedName>
</protein>
<evidence type="ECO:0000313" key="2">
    <source>
        <dbReference type="EMBL" id="SDP96003.1"/>
    </source>
</evidence>
<dbReference type="Pfam" id="PF00144">
    <property type="entry name" value="Beta-lactamase"/>
    <property type="match status" value="1"/>
</dbReference>
<sequence>MRSYGDLMSKKTTALVVLTTISFVIGCSPADAERNGNDVPRASLQKDADALVSKGAPGVLTELRTPNGAVKVRSGEGDTDAKTPVPWDAHFRIASFSKTFVATTLLQLVGEKRLSLDDTVEKWLPGVVTGNGNDGSKITIRQLLQHTSGIPEYIAGVPVFTESDFRQHRLDKHSPADLVALAMRQTPTFAPGAGWSYSNTNYVLAGMVIGEVTGQDWRAAVEERIIKRLGLRNTSTPGHSTVLPHPHATAYERFPEDVTADPLRFGKPVDVTELNPSYAEAAGELVSTTNDALVFLEALVSGRLLAPAELAEMQKTVPAPSLQSVWPEARYGLGIAWIPTACGGYWSHAGDIQGFQTRNGITPDGKRSVIVSMNTDSVIPKESSTPPTPLEDPSFDLVKNALCDRR</sequence>
<keyword evidence="2" id="KW-0378">Hydrolase</keyword>
<keyword evidence="2" id="KW-0121">Carboxypeptidase</keyword>
<dbReference type="PANTHER" id="PTHR46825:SF7">
    <property type="entry name" value="D-ALANYL-D-ALANINE CARBOXYPEPTIDASE"/>
    <property type="match status" value="1"/>
</dbReference>
<dbReference type="InterPro" id="IPR012338">
    <property type="entry name" value="Beta-lactam/transpept-like"/>
</dbReference>
<evidence type="ECO:0000259" key="1">
    <source>
        <dbReference type="Pfam" id="PF00144"/>
    </source>
</evidence>
<dbReference type="STRING" id="641025.SAMN05421507_12666"/>
<dbReference type="PANTHER" id="PTHR46825">
    <property type="entry name" value="D-ALANYL-D-ALANINE-CARBOXYPEPTIDASE/ENDOPEPTIDASE AMPH"/>
    <property type="match status" value="1"/>
</dbReference>
<dbReference type="GO" id="GO:0004180">
    <property type="term" value="F:carboxypeptidase activity"/>
    <property type="evidence" value="ECO:0007669"/>
    <property type="project" value="UniProtKB-KW"/>
</dbReference>
<proteinExistence type="predicted"/>
<dbReference type="AlphaFoldDB" id="A0A1H0WZ78"/>
<dbReference type="InterPro" id="IPR050491">
    <property type="entry name" value="AmpC-like"/>
</dbReference>
<dbReference type="Proteomes" id="UP000199691">
    <property type="component" value="Unassembled WGS sequence"/>
</dbReference>
<dbReference type="Gene3D" id="3.40.710.10">
    <property type="entry name" value="DD-peptidase/beta-lactamase superfamily"/>
    <property type="match status" value="1"/>
</dbReference>
<gene>
    <name evidence="2" type="ORF">SAMN05421507_12666</name>
</gene>
<name>A0A1H0WZ78_9PSEU</name>
<keyword evidence="2" id="KW-0645">Protease</keyword>
<dbReference type="OrthoDB" id="503788at2"/>
<accession>A0A1H0WZ78</accession>
<feature type="domain" description="Beta-lactamase-related" evidence="1">
    <location>
        <begin position="54"/>
        <end position="378"/>
    </location>
</feature>
<reference evidence="3" key="1">
    <citation type="submission" date="2016-10" db="EMBL/GenBank/DDBJ databases">
        <authorList>
            <person name="Varghese N."/>
            <person name="Submissions S."/>
        </authorList>
    </citation>
    <scope>NUCLEOTIDE SEQUENCE [LARGE SCALE GENOMIC DNA]</scope>
    <source>
        <strain evidence="3">CGMCC 4.6609</strain>
    </source>
</reference>
<evidence type="ECO:0000313" key="3">
    <source>
        <dbReference type="Proteomes" id="UP000199691"/>
    </source>
</evidence>
<dbReference type="InterPro" id="IPR001466">
    <property type="entry name" value="Beta-lactam-related"/>
</dbReference>
<dbReference type="PROSITE" id="PS51257">
    <property type="entry name" value="PROKAR_LIPOPROTEIN"/>
    <property type="match status" value="1"/>
</dbReference>
<keyword evidence="3" id="KW-1185">Reference proteome</keyword>
<organism evidence="2 3">
    <name type="scientific">Lentzea jiangxiensis</name>
    <dbReference type="NCBI Taxonomy" id="641025"/>
    <lineage>
        <taxon>Bacteria</taxon>
        <taxon>Bacillati</taxon>
        <taxon>Actinomycetota</taxon>
        <taxon>Actinomycetes</taxon>
        <taxon>Pseudonocardiales</taxon>
        <taxon>Pseudonocardiaceae</taxon>
        <taxon>Lentzea</taxon>
    </lineage>
</organism>